<evidence type="ECO:0008006" key="3">
    <source>
        <dbReference type="Google" id="ProtNLM"/>
    </source>
</evidence>
<evidence type="ECO:0000313" key="2">
    <source>
        <dbReference type="Proteomes" id="UP001274830"/>
    </source>
</evidence>
<sequence>MVLTDSRPANIYSGPDQVSIYNEGFIQLVSAQHPRMMATRKTVDIDDIALSVLRNGLLEECYFVGQFIPIAGDSGNIEGVYNTSFESTSSVLHARQRRAVERIASIPRDALKCNPRDIPMAMLYSYDKIESLGRNNLHLCGTVGIPDGHSCAPKRAHLTGTDIGIIPYLREALDSGAPVLIACDQTDVASGITMFEGIDWVGHGLPLPRVLVLALRSGKRRLGFYVQGINPRRPYDQSVEMAIVDHARQNEARWAASISKEEARQREGTLELIDEGDRERAFADFQKLSEGQPTLSNELRLIRRWSPPAEELHDGEDPSNISAWILTTSIALYEDGKMKFLLGCVMDISRQKFAESVQARNAAAATQARRRQEEFIDTTSHEMRNPLSAITQLADGIARSLDESPDMQHNELNYKAIALDNVASAKILLACGGHQKRVQARFSTMHLNDRRSDAQDVPFRIRESAEELNVHESDPLLAPQTTVTR</sequence>
<dbReference type="InterPro" id="IPR036097">
    <property type="entry name" value="HisK_dim/P_sf"/>
</dbReference>
<keyword evidence="2" id="KW-1185">Reference proteome</keyword>
<dbReference type="CDD" id="cd00082">
    <property type="entry name" value="HisKA"/>
    <property type="match status" value="1"/>
</dbReference>
<comment type="caution">
    <text evidence="1">The sequence shown here is derived from an EMBL/GenBank/DDBJ whole genome shotgun (WGS) entry which is preliminary data.</text>
</comment>
<dbReference type="EMBL" id="JAUTXT010000012">
    <property type="protein sequence ID" value="KAK3675909.1"/>
    <property type="molecule type" value="Genomic_DNA"/>
</dbReference>
<reference evidence="1" key="1">
    <citation type="submission" date="2023-07" db="EMBL/GenBank/DDBJ databases">
        <title>Black Yeasts Isolated from many extreme environments.</title>
        <authorList>
            <person name="Coleine C."/>
            <person name="Stajich J.E."/>
            <person name="Selbmann L."/>
        </authorList>
    </citation>
    <scope>NUCLEOTIDE SEQUENCE</scope>
    <source>
        <strain evidence="1">CCFEE 5485</strain>
    </source>
</reference>
<organism evidence="1 2">
    <name type="scientific">Recurvomyces mirabilis</name>
    <dbReference type="NCBI Taxonomy" id="574656"/>
    <lineage>
        <taxon>Eukaryota</taxon>
        <taxon>Fungi</taxon>
        <taxon>Dikarya</taxon>
        <taxon>Ascomycota</taxon>
        <taxon>Pezizomycotina</taxon>
        <taxon>Dothideomycetes</taxon>
        <taxon>Dothideomycetidae</taxon>
        <taxon>Mycosphaerellales</taxon>
        <taxon>Teratosphaeriaceae</taxon>
        <taxon>Recurvomyces</taxon>
    </lineage>
</organism>
<gene>
    <name evidence="1" type="ORF">LTR78_004101</name>
</gene>
<dbReference type="Gene3D" id="1.10.287.130">
    <property type="match status" value="1"/>
</dbReference>
<name>A0AAE0WQF2_9PEZI</name>
<dbReference type="AlphaFoldDB" id="A0AAE0WQF2"/>
<evidence type="ECO:0000313" key="1">
    <source>
        <dbReference type="EMBL" id="KAK3675909.1"/>
    </source>
</evidence>
<accession>A0AAE0WQF2</accession>
<proteinExistence type="predicted"/>
<dbReference type="InterPro" id="IPR003661">
    <property type="entry name" value="HisK_dim/P_dom"/>
</dbReference>
<dbReference type="Gene3D" id="3.30.450.20">
    <property type="entry name" value="PAS domain"/>
    <property type="match status" value="1"/>
</dbReference>
<protein>
    <recommendedName>
        <fullName evidence="3">PAC domain-containing protein</fullName>
    </recommendedName>
</protein>
<dbReference type="Proteomes" id="UP001274830">
    <property type="component" value="Unassembled WGS sequence"/>
</dbReference>
<dbReference type="SUPFAM" id="SSF47384">
    <property type="entry name" value="Homodimeric domain of signal transducing histidine kinase"/>
    <property type="match status" value="1"/>
</dbReference>
<dbReference type="GO" id="GO:0000155">
    <property type="term" value="F:phosphorelay sensor kinase activity"/>
    <property type="evidence" value="ECO:0007669"/>
    <property type="project" value="InterPro"/>
</dbReference>